<sequence>MAGLYPPIRVSLFEEPARVVQFAFDRPTTTFAQFGDSRLIVTAAALENELTQLFLFAGGWPSDWPPPALP</sequence>
<dbReference type="Proteomes" id="UP001172102">
    <property type="component" value="Unassembled WGS sequence"/>
</dbReference>
<keyword evidence="2" id="KW-1185">Reference proteome</keyword>
<dbReference type="EMBL" id="JAUKUA010000004">
    <property type="protein sequence ID" value="KAK0715450.1"/>
    <property type="molecule type" value="Genomic_DNA"/>
</dbReference>
<proteinExistence type="predicted"/>
<dbReference type="AlphaFoldDB" id="A0AA40AGJ9"/>
<protein>
    <submittedName>
        <fullName evidence="1">Uncharacterized protein</fullName>
    </submittedName>
</protein>
<accession>A0AA40AGJ9</accession>
<name>A0AA40AGJ9_9PEZI</name>
<evidence type="ECO:0000313" key="1">
    <source>
        <dbReference type="EMBL" id="KAK0715450.1"/>
    </source>
</evidence>
<organism evidence="1 2">
    <name type="scientific">Lasiosphaeris hirsuta</name>
    <dbReference type="NCBI Taxonomy" id="260670"/>
    <lineage>
        <taxon>Eukaryota</taxon>
        <taxon>Fungi</taxon>
        <taxon>Dikarya</taxon>
        <taxon>Ascomycota</taxon>
        <taxon>Pezizomycotina</taxon>
        <taxon>Sordariomycetes</taxon>
        <taxon>Sordariomycetidae</taxon>
        <taxon>Sordariales</taxon>
        <taxon>Lasiosphaeriaceae</taxon>
        <taxon>Lasiosphaeris</taxon>
    </lineage>
</organism>
<reference evidence="1" key="1">
    <citation type="submission" date="2023-06" db="EMBL/GenBank/DDBJ databases">
        <title>Genome-scale phylogeny and comparative genomics of the fungal order Sordariales.</title>
        <authorList>
            <consortium name="Lawrence Berkeley National Laboratory"/>
            <person name="Hensen N."/>
            <person name="Bonometti L."/>
            <person name="Westerberg I."/>
            <person name="Brannstrom I.O."/>
            <person name="Guillou S."/>
            <person name="Cros-Aarteil S."/>
            <person name="Calhoun S."/>
            <person name="Haridas S."/>
            <person name="Kuo A."/>
            <person name="Mondo S."/>
            <person name="Pangilinan J."/>
            <person name="Riley R."/>
            <person name="Labutti K."/>
            <person name="Andreopoulos B."/>
            <person name="Lipzen A."/>
            <person name="Chen C."/>
            <person name="Yanf M."/>
            <person name="Daum C."/>
            <person name="Ng V."/>
            <person name="Clum A."/>
            <person name="Steindorff A."/>
            <person name="Ohm R."/>
            <person name="Martin F."/>
            <person name="Silar P."/>
            <person name="Natvig D."/>
            <person name="Lalanne C."/>
            <person name="Gautier V."/>
            <person name="Ament-Velasquez S.L."/>
            <person name="Kruys A."/>
            <person name="Hutchinson M.I."/>
            <person name="Powell A.J."/>
            <person name="Barry K."/>
            <person name="Miller A.N."/>
            <person name="Grigoriev I.V."/>
            <person name="Debuchy R."/>
            <person name="Gladieux P."/>
            <person name="Thoren M.H."/>
            <person name="Johannesson H."/>
        </authorList>
    </citation>
    <scope>NUCLEOTIDE SEQUENCE</scope>
    <source>
        <strain evidence="1">SMH4607-1</strain>
    </source>
</reference>
<evidence type="ECO:0000313" key="2">
    <source>
        <dbReference type="Proteomes" id="UP001172102"/>
    </source>
</evidence>
<gene>
    <name evidence="1" type="ORF">B0H67DRAFT_580733</name>
</gene>
<comment type="caution">
    <text evidence="1">The sequence shown here is derived from an EMBL/GenBank/DDBJ whole genome shotgun (WGS) entry which is preliminary data.</text>
</comment>